<protein>
    <submittedName>
        <fullName evidence="1">Uncharacterized protein</fullName>
    </submittedName>
</protein>
<gene>
    <name evidence="1" type="ORF">CPT_Parlo_054</name>
</gene>
<reference evidence="2" key="1">
    <citation type="submission" date="2019-03" db="EMBL/GenBank/DDBJ databases">
        <authorList>
            <person name="Bockoven R."/>
            <person name="Gutierrez J."/>
            <person name="Newkirk H."/>
            <person name="Liu M."/>
            <person name="Ramsey J."/>
            <person name="Cahill J."/>
        </authorList>
    </citation>
    <scope>NUCLEOTIDE SEQUENCE [LARGE SCALE GENOMIC DNA]</scope>
</reference>
<evidence type="ECO:0000313" key="1">
    <source>
        <dbReference type="EMBL" id="QBQ72203.1"/>
    </source>
</evidence>
<name>A0A482MGE2_9CAUD</name>
<evidence type="ECO:0000313" key="2">
    <source>
        <dbReference type="Proteomes" id="UP000307326"/>
    </source>
</evidence>
<keyword evidence="2" id="KW-1185">Reference proteome</keyword>
<sequence>MCAMGWPGQYEIALSAMDRRHRIEHRSIADQTNSTNANIFEHLFIFFLR</sequence>
<dbReference type="EMBL" id="MK618715">
    <property type="protein sequence ID" value="QBQ72203.1"/>
    <property type="molecule type" value="Genomic_DNA"/>
</dbReference>
<organism evidence="1 2">
    <name type="scientific">Serratia phage Parlo</name>
    <dbReference type="NCBI Taxonomy" id="2557554"/>
    <lineage>
        <taxon>Viruses</taxon>
        <taxon>Duplodnaviria</taxon>
        <taxon>Heunggongvirae</taxon>
        <taxon>Uroviricota</taxon>
        <taxon>Caudoviricetes</taxon>
        <taxon>Parlovirus</taxon>
        <taxon>Parlovirus parlo</taxon>
    </lineage>
</organism>
<accession>A0A482MGE2</accession>
<dbReference type="Proteomes" id="UP000307326">
    <property type="component" value="Segment"/>
</dbReference>
<proteinExistence type="predicted"/>